<keyword evidence="5" id="KW-0479">Metal-binding</keyword>
<accession>A0AAV8UE73</accession>
<comment type="caution">
    <text evidence="9">The sequence shown here is derived from an EMBL/GenBank/DDBJ whole genome shotgun (WGS) entry which is preliminary data.</text>
</comment>
<sequence>MGYSLGVRDSIMIAHSFKGAEFGPAQGVHGATYTVDCEFSSLNLVPGSNWVVDIGKALEVLSDVLKVYNYKNLDDLEEFKGQNTTTEFMCKVIHDRVSRRMKEHVTGDLKITLHESHKAWASYSGSIQSN</sequence>
<dbReference type="GO" id="GO:0006729">
    <property type="term" value="P:tetrahydrobiopterin biosynthetic process"/>
    <property type="evidence" value="ECO:0007669"/>
    <property type="project" value="UniProtKB-KW"/>
</dbReference>
<reference evidence="9 10" key="1">
    <citation type="journal article" date="2023" name="Nat. Commun.">
        <title>Origin of minicircular mitochondrial genomes in red algae.</title>
        <authorList>
            <person name="Lee Y."/>
            <person name="Cho C.H."/>
            <person name="Lee Y.M."/>
            <person name="Park S.I."/>
            <person name="Yang J.H."/>
            <person name="West J.A."/>
            <person name="Bhattacharya D."/>
            <person name="Yoon H.S."/>
        </authorList>
    </citation>
    <scope>NUCLEOTIDE SEQUENCE [LARGE SCALE GENOMIC DNA]</scope>
    <source>
        <strain evidence="9 10">CCMP1338</strain>
        <tissue evidence="9">Whole cell</tissue>
    </source>
</reference>
<evidence type="ECO:0000256" key="6">
    <source>
        <dbReference type="ARBA" id="ARBA00022833"/>
    </source>
</evidence>
<evidence type="ECO:0000256" key="8">
    <source>
        <dbReference type="ARBA" id="ARBA00023239"/>
    </source>
</evidence>
<dbReference type="GO" id="GO:0046872">
    <property type="term" value="F:metal ion binding"/>
    <property type="evidence" value="ECO:0007669"/>
    <property type="project" value="UniProtKB-KW"/>
</dbReference>
<evidence type="ECO:0000313" key="10">
    <source>
        <dbReference type="Proteomes" id="UP001157974"/>
    </source>
</evidence>
<keyword evidence="10" id="KW-1185">Reference proteome</keyword>
<dbReference type="GO" id="GO:0003874">
    <property type="term" value="F:6-pyruvoyltetrahydropterin synthase activity"/>
    <property type="evidence" value="ECO:0007669"/>
    <property type="project" value="UniProtKB-EC"/>
</dbReference>
<comment type="pathway">
    <text evidence="2">Cofactor biosynthesis; tetrahydrobiopterin biosynthesis; tetrahydrobiopterin from 7,8-dihydroneopterin triphosphate: step 1/3.</text>
</comment>
<keyword evidence="7" id="KW-0783">Tetrahydrobiopterin biosynthesis</keyword>
<evidence type="ECO:0000256" key="2">
    <source>
        <dbReference type="ARBA" id="ARBA00005126"/>
    </source>
</evidence>
<evidence type="ECO:0000256" key="1">
    <source>
        <dbReference type="ARBA" id="ARBA00001947"/>
    </source>
</evidence>
<dbReference type="EMBL" id="JAMWBK010000013">
    <property type="protein sequence ID" value="KAJ8900741.1"/>
    <property type="molecule type" value="Genomic_DNA"/>
</dbReference>
<dbReference type="PANTHER" id="PTHR12589:SF7">
    <property type="entry name" value="6-PYRUVOYL TETRAHYDROBIOPTERIN SYNTHASE"/>
    <property type="match status" value="1"/>
</dbReference>
<dbReference type="AlphaFoldDB" id="A0AAV8UE73"/>
<dbReference type="InterPro" id="IPR007115">
    <property type="entry name" value="6-PTP_synth/QueD"/>
</dbReference>
<keyword evidence="8" id="KW-0456">Lyase</keyword>
<evidence type="ECO:0000256" key="7">
    <source>
        <dbReference type="ARBA" id="ARBA00023007"/>
    </source>
</evidence>
<comment type="cofactor">
    <cofactor evidence="1">
        <name>Zn(2+)</name>
        <dbReference type="ChEBI" id="CHEBI:29105"/>
    </cofactor>
</comment>
<dbReference type="EC" id="4.2.3.12" evidence="4"/>
<organism evidence="9 10">
    <name type="scientific">Rhodosorus marinus</name>
    <dbReference type="NCBI Taxonomy" id="101924"/>
    <lineage>
        <taxon>Eukaryota</taxon>
        <taxon>Rhodophyta</taxon>
        <taxon>Stylonematophyceae</taxon>
        <taxon>Stylonematales</taxon>
        <taxon>Stylonemataceae</taxon>
        <taxon>Rhodosorus</taxon>
    </lineage>
</organism>
<dbReference type="Gene3D" id="3.30.479.10">
    <property type="entry name" value="6-pyruvoyl tetrahydropterin synthase/QueD"/>
    <property type="match status" value="1"/>
</dbReference>
<evidence type="ECO:0000256" key="4">
    <source>
        <dbReference type="ARBA" id="ARBA00013100"/>
    </source>
</evidence>
<evidence type="ECO:0000313" key="9">
    <source>
        <dbReference type="EMBL" id="KAJ8900741.1"/>
    </source>
</evidence>
<dbReference type="SUPFAM" id="SSF55620">
    <property type="entry name" value="Tetrahydrobiopterin biosynthesis enzymes-like"/>
    <property type="match status" value="1"/>
</dbReference>
<gene>
    <name evidence="9" type="ORF">NDN08_000042</name>
</gene>
<dbReference type="InterPro" id="IPR038418">
    <property type="entry name" value="6-PTP_synth/QueD_sf"/>
</dbReference>
<dbReference type="Proteomes" id="UP001157974">
    <property type="component" value="Unassembled WGS sequence"/>
</dbReference>
<dbReference type="Pfam" id="PF01242">
    <property type="entry name" value="PTPS"/>
    <property type="match status" value="1"/>
</dbReference>
<dbReference type="PANTHER" id="PTHR12589">
    <property type="entry name" value="PYRUVOYL TETRAHYDROBIOPTERIN SYNTHASE"/>
    <property type="match status" value="1"/>
</dbReference>
<protein>
    <recommendedName>
        <fullName evidence="4">6-pyruvoyltetrahydropterin synthase</fullName>
        <ecNumber evidence="4">4.2.3.12</ecNumber>
    </recommendedName>
</protein>
<comment type="similarity">
    <text evidence="3">Belongs to the PTPS family.</text>
</comment>
<name>A0AAV8UE73_9RHOD</name>
<evidence type="ECO:0000256" key="5">
    <source>
        <dbReference type="ARBA" id="ARBA00022723"/>
    </source>
</evidence>
<evidence type="ECO:0000256" key="3">
    <source>
        <dbReference type="ARBA" id="ARBA00009164"/>
    </source>
</evidence>
<proteinExistence type="inferred from homology"/>
<keyword evidence="6" id="KW-0862">Zinc</keyword>